<dbReference type="KEGG" id="vg:30310094"/>
<reference evidence="1 2" key="1">
    <citation type="journal article" date="2016" name="Virology">
        <title>The genomic content and context of auxiliary metabolic genes in marine cyanomyoviruses.</title>
        <authorList>
            <person name="Crummett L.T."/>
            <person name="Puxty R.J."/>
            <person name="Weihe C."/>
            <person name="Marston M.F."/>
            <person name="Martiny J.B."/>
        </authorList>
    </citation>
    <scope>NUCLEOTIDE SEQUENCE [LARGE SCALE GENOMIC DNA]</scope>
    <source>
        <strain evidence="1">0810PA09</strain>
    </source>
</reference>
<dbReference type="Pfam" id="PF13759">
    <property type="entry name" value="2OG-FeII_Oxy_5"/>
    <property type="match status" value="1"/>
</dbReference>
<dbReference type="RefSeq" id="YP_009325130.1">
    <property type="nucleotide sequence ID" value="NC_031944.1"/>
</dbReference>
<dbReference type="OrthoDB" id="22159at10239"/>
<evidence type="ECO:0000313" key="1">
    <source>
        <dbReference type="EMBL" id="AOV61614.1"/>
    </source>
</evidence>
<protein>
    <submittedName>
        <fullName evidence="1">2OG-Fe(II) oxygenase superfamily domain containing protein</fullName>
    </submittedName>
</protein>
<sequence length="207" mass="23665">MMKKHGLFPTDVYEFNLGPEDMWMADQALEYIKTLEMQMYNFPAGVRTSRGDIHKEEQMAPLIGFFHDCLDFIRCDLALQAQELKISLSWANWAPPGSGASHPLHRHNYSYLSGVFYFTEGSNTVFQDPVDIRNLDTLEIIRDWFDGPYERFNAEPGKLLVFPGWLRHYSEPHSGETDRYTMSFNSLPNGPVNAGPQGVPMANINVL</sequence>
<dbReference type="GeneID" id="30310094"/>
<gene>
    <name evidence="1" type="ORF">P090810_141</name>
</gene>
<evidence type="ECO:0000313" key="2">
    <source>
        <dbReference type="Proteomes" id="UP000204364"/>
    </source>
</evidence>
<keyword evidence="2" id="KW-1185">Reference proteome</keyword>
<organism evidence="1 2">
    <name type="scientific">Synechococcus phage S-WAM1</name>
    <dbReference type="NCBI Taxonomy" id="1815521"/>
    <lineage>
        <taxon>Viruses</taxon>
        <taxon>Duplodnaviria</taxon>
        <taxon>Heunggongvirae</taxon>
        <taxon>Uroviricota</taxon>
        <taxon>Caudoviricetes</taxon>
        <taxon>Pantevenvirales</taxon>
        <taxon>Kyanoviridae</taxon>
        <taxon>Sokavirus</taxon>
        <taxon>Sokavirus swam1</taxon>
    </lineage>
</organism>
<dbReference type="SUPFAM" id="SSF51197">
    <property type="entry name" value="Clavaminate synthase-like"/>
    <property type="match status" value="1"/>
</dbReference>
<proteinExistence type="predicted"/>
<dbReference type="EMBL" id="KU686210">
    <property type="protein sequence ID" value="AOV61614.1"/>
    <property type="molecule type" value="Genomic_DNA"/>
</dbReference>
<dbReference type="InterPro" id="IPR012668">
    <property type="entry name" value="CHP02466"/>
</dbReference>
<dbReference type="Proteomes" id="UP000204364">
    <property type="component" value="Segment"/>
</dbReference>
<dbReference type="Gene3D" id="2.60.120.620">
    <property type="entry name" value="q2cbj1_9rhob like domain"/>
    <property type="match status" value="1"/>
</dbReference>
<name>A0A1D8KSV2_9CAUD</name>
<accession>A0A1D8KSV2</accession>